<proteinExistence type="predicted"/>
<dbReference type="OMA" id="HAFYLWA"/>
<reference evidence="3" key="1">
    <citation type="submission" date="2017-02" db="UniProtKB">
        <authorList>
            <consortium name="WormBaseParasite"/>
        </authorList>
    </citation>
    <scope>IDENTIFICATION</scope>
</reference>
<dbReference type="InterPro" id="IPR040090">
    <property type="entry name" value="TXNDC16"/>
</dbReference>
<organism evidence="3">
    <name type="scientific">Nippostrongylus brasiliensis</name>
    <name type="common">Rat hookworm</name>
    <dbReference type="NCBI Taxonomy" id="27835"/>
    <lineage>
        <taxon>Eukaryota</taxon>
        <taxon>Metazoa</taxon>
        <taxon>Ecdysozoa</taxon>
        <taxon>Nematoda</taxon>
        <taxon>Chromadorea</taxon>
        <taxon>Rhabditida</taxon>
        <taxon>Rhabditina</taxon>
        <taxon>Rhabditomorpha</taxon>
        <taxon>Strongyloidea</taxon>
        <taxon>Heligmosomidae</taxon>
        <taxon>Nippostrongylus</taxon>
    </lineage>
</organism>
<dbReference type="AlphaFoldDB" id="A0A0N4XEN4"/>
<dbReference type="PANTHER" id="PTHR22699">
    <property type="entry name" value="THIOREDOXIN DOMAIN-CONTAINING PROTEIN 16"/>
    <property type="match status" value="1"/>
</dbReference>
<evidence type="ECO:0000313" key="2">
    <source>
        <dbReference type="Proteomes" id="UP000271162"/>
    </source>
</evidence>
<keyword evidence="2" id="KW-1185">Reference proteome</keyword>
<dbReference type="PANTHER" id="PTHR22699:SF1">
    <property type="entry name" value="THIOREDOXIN DOMAIN-CONTAINING PROTEIN 16"/>
    <property type="match status" value="1"/>
</dbReference>
<dbReference type="InterPro" id="IPR036249">
    <property type="entry name" value="Thioredoxin-like_sf"/>
</dbReference>
<dbReference type="EMBL" id="UYSL01000623">
    <property type="protein sequence ID" value="VDL64152.1"/>
    <property type="molecule type" value="Genomic_DNA"/>
</dbReference>
<accession>A0A0N4XEN4</accession>
<dbReference type="CDD" id="cd02981">
    <property type="entry name" value="PDI_b_family"/>
    <property type="match status" value="1"/>
</dbReference>
<reference evidence="1 2" key="2">
    <citation type="submission" date="2018-11" db="EMBL/GenBank/DDBJ databases">
        <authorList>
            <consortium name="Pathogen Informatics"/>
        </authorList>
    </citation>
    <scope>NUCLEOTIDE SEQUENCE [LARGE SCALE GENOMIC DNA]</scope>
</reference>
<dbReference type="SUPFAM" id="SSF52833">
    <property type="entry name" value="Thioredoxin-like"/>
    <property type="match status" value="2"/>
</dbReference>
<evidence type="ECO:0000313" key="3">
    <source>
        <dbReference type="WBParaSite" id="NBR_0000098601-mRNA-1"/>
    </source>
</evidence>
<sequence length="556" mass="62045">GWDFDDNGAPGSVPKEYYIQTTFIHRSEDKTETQRTRPFSFPKVAFQISCVEDSEHYRCADFQRDASYHYLVVEDSSNGAAVYSLERRLNEKSAGATEMALLDALSRHSPHSLTIYASPEADKQVGFVRALSEKELQAVGKPPILEAEISGEGLAAVEHSLTSYASENEFNEALKANKYVFVLFWSHVHSISLHTFNLWARTSKKANFGKDVVLAHVECHRHADFCHGLDRKDFYTVVAYRNGDNIASTYYLRDESFYLQWIHILTTGPLIELETSEAIKSAKKGRLFDSSPHPVTIGTFPDREGSAFQHFSIAADRLHGRYFMAVVIKSGANPTVSTYRPSEKQRRRDYEGHFDPASLMAFVSTSSFPTVIDISRGFTTNLLFRQPRKVAVLIAPPSFTNTSYVTLASRRDVRRSVIFTYLNSEIDAAAEIVKQFAKEFIGKPHILLLDKLLYHQLPLDASTSSEEMLEWIQSKSDESAGELSIRDPHPLRLLQKAQIDGIFGEQNTLILPDDTLYQDLIVKPNIPTHPPVGAAASGGCPFMGGGGGGGAIHEEL</sequence>
<gene>
    <name evidence="1" type="ORF">NBR_LOCUS987</name>
</gene>
<evidence type="ECO:0000313" key="1">
    <source>
        <dbReference type="EMBL" id="VDL64152.1"/>
    </source>
</evidence>
<dbReference type="WBParaSite" id="NBR_0000098601-mRNA-1">
    <property type="protein sequence ID" value="NBR_0000098601-mRNA-1"/>
    <property type="gene ID" value="NBR_0000098601"/>
</dbReference>
<dbReference type="Pfam" id="PF13848">
    <property type="entry name" value="Thioredoxin_6"/>
    <property type="match status" value="1"/>
</dbReference>
<dbReference type="Gene3D" id="3.40.30.10">
    <property type="entry name" value="Glutaredoxin"/>
    <property type="match status" value="2"/>
</dbReference>
<name>A0A0N4XEN4_NIPBR</name>
<protein>
    <submittedName>
        <fullName evidence="3">PKD domain-containing protein</fullName>
    </submittedName>
</protein>
<dbReference type="CDD" id="cd02961">
    <property type="entry name" value="PDI_a_family"/>
    <property type="match status" value="1"/>
</dbReference>
<dbReference type="Proteomes" id="UP000271162">
    <property type="component" value="Unassembled WGS sequence"/>
</dbReference>